<gene>
    <name evidence="2" type="ORF">FJW02_20450</name>
</gene>
<comment type="caution">
    <text evidence="2">The sequence shown here is derived from an EMBL/GenBank/DDBJ whole genome shotgun (WGS) entry which is preliminary data.</text>
</comment>
<reference evidence="2 3" key="1">
    <citation type="submission" date="2019-06" db="EMBL/GenBank/DDBJ databases">
        <title>Taxogenomics and systematics of the genus Pantoea.</title>
        <authorList>
            <person name="Tambong J.T."/>
        </authorList>
    </citation>
    <scope>NUCLEOTIDE SEQUENCE [LARGE SCALE GENOMIC DNA]</scope>
    <source>
        <strain evidence="2 3">LMG 24197</strain>
    </source>
</reference>
<dbReference type="GeneID" id="90523579"/>
<evidence type="ECO:0000313" key="2">
    <source>
        <dbReference type="EMBL" id="TPV30070.1"/>
    </source>
</evidence>
<evidence type="ECO:0000313" key="3">
    <source>
        <dbReference type="Proteomes" id="UP000315469"/>
    </source>
</evidence>
<name>A0ABY2ZAR6_9GAMM</name>
<dbReference type="EMBL" id="VHJB01000090">
    <property type="protein sequence ID" value="TPV30070.1"/>
    <property type="molecule type" value="Genomic_DNA"/>
</dbReference>
<dbReference type="RefSeq" id="WP_140916514.1">
    <property type="nucleotide sequence ID" value="NZ_CP045723.1"/>
</dbReference>
<protein>
    <recommendedName>
        <fullName evidence="1">DdrB-like domain-containing protein</fullName>
    </recommendedName>
</protein>
<proteinExistence type="predicted"/>
<sequence length="458" mass="49664">MLNEKLRNLLSDAGSIFALIGLVGSMRKAQTTTGRSSYVVTGKGQEVKTAFKVVDARHLIISNNLDGTINPLFPAELQPRDRTRLTSKVQVSKIAGNLRPAKLTDSGMSSHGAPIVGADNVVESGNGRSMGITRAYEQGQADEYRQYLIEHAKDYGLKASDIAQMDMPVLVRERITDVDCAQFAKDSNLSDLQEMAASEKAFVDAEMLDERLMAIFNPSDDGNLLARSNDGFIRAFMKEIGDTATAGLLTEDGRPTKQLIDRMQNAIFARAYKDERLVKLVSEEPDPEMRNILTALNTAASEFAQMQMLSGDVHRQAVNGLVDGVQSVDGLDQQAIAALQDAIKLVRQAKDSGQAIQEVLAQQGLFEESSKEAEALALFIVANNRSAKRIGAAFKKMAQKINDELLHQQQALGDMFGGGELTLNDVLTAVSGEIEEEFGEGKGLSFAIFESVSAQATS</sequence>
<evidence type="ECO:0000259" key="1">
    <source>
        <dbReference type="Pfam" id="PF18763"/>
    </source>
</evidence>
<dbReference type="InterPro" id="IPR041398">
    <property type="entry name" value="DdrB_dom"/>
</dbReference>
<dbReference type="Proteomes" id="UP000315469">
    <property type="component" value="Unassembled WGS sequence"/>
</dbReference>
<accession>A0ABY2ZAR6</accession>
<organism evidence="2 3">
    <name type="scientific">Pantoea eucalypti</name>
    <dbReference type="NCBI Taxonomy" id="470933"/>
    <lineage>
        <taxon>Bacteria</taxon>
        <taxon>Pseudomonadati</taxon>
        <taxon>Pseudomonadota</taxon>
        <taxon>Gammaproteobacteria</taxon>
        <taxon>Enterobacterales</taxon>
        <taxon>Erwiniaceae</taxon>
        <taxon>Pantoea</taxon>
    </lineage>
</organism>
<keyword evidence="3" id="KW-1185">Reference proteome</keyword>
<feature type="domain" description="DdrB-like" evidence="1">
    <location>
        <begin position="43"/>
        <end position="174"/>
    </location>
</feature>
<dbReference type="Pfam" id="PF18763">
    <property type="entry name" value="ddrB-ParB"/>
    <property type="match status" value="1"/>
</dbReference>